<dbReference type="AlphaFoldDB" id="A0A382PQ64"/>
<name>A0A382PQ64_9ZZZZ</name>
<dbReference type="PANTHER" id="PTHR22946">
    <property type="entry name" value="DIENELACTONE HYDROLASE DOMAIN-CONTAINING PROTEIN-RELATED"/>
    <property type="match status" value="1"/>
</dbReference>
<accession>A0A382PQ64</accession>
<keyword evidence="1" id="KW-0378">Hydrolase</keyword>
<dbReference type="GO" id="GO:0016788">
    <property type="term" value="F:hydrolase activity, acting on ester bonds"/>
    <property type="evidence" value="ECO:0007669"/>
    <property type="project" value="UniProtKB-ARBA"/>
</dbReference>
<proteinExistence type="predicted"/>
<dbReference type="SUPFAM" id="SSF53474">
    <property type="entry name" value="alpha/beta-Hydrolases"/>
    <property type="match status" value="1"/>
</dbReference>
<organism evidence="2">
    <name type="scientific">marine metagenome</name>
    <dbReference type="NCBI Taxonomy" id="408172"/>
    <lineage>
        <taxon>unclassified sequences</taxon>
        <taxon>metagenomes</taxon>
        <taxon>ecological metagenomes</taxon>
    </lineage>
</organism>
<sequence>MRRILEISLSLFLLTAVTSVWASGNIQSLSAEQTGRISFFSPPFMGLKQFLEGGPVGPPIKVHGYLAFPSSGAERMPAVILLHGGKGISHQCRGDRDCSVFKWAEKMRGIGLATFVIDSNEFRCRGRKKCYNLNQGLPNIIDAFRAMALLSTHPRIDPARIALMGFSVGGIATLYATVKRFQRMWAPEGQEPAAYVSFYPACNYTWDEGDLVTDRPVRI</sequence>
<dbReference type="InterPro" id="IPR050261">
    <property type="entry name" value="FrsA_esterase"/>
</dbReference>
<dbReference type="Gene3D" id="3.40.50.1820">
    <property type="entry name" value="alpha/beta hydrolase"/>
    <property type="match status" value="1"/>
</dbReference>
<evidence type="ECO:0000313" key="2">
    <source>
        <dbReference type="EMBL" id="SVC74788.1"/>
    </source>
</evidence>
<feature type="non-terminal residue" evidence="2">
    <location>
        <position position="219"/>
    </location>
</feature>
<reference evidence="2" key="1">
    <citation type="submission" date="2018-05" db="EMBL/GenBank/DDBJ databases">
        <authorList>
            <person name="Lanie J.A."/>
            <person name="Ng W.-L."/>
            <person name="Kazmierczak K.M."/>
            <person name="Andrzejewski T.M."/>
            <person name="Davidsen T.M."/>
            <person name="Wayne K.J."/>
            <person name="Tettelin H."/>
            <person name="Glass J.I."/>
            <person name="Rusch D."/>
            <person name="Podicherti R."/>
            <person name="Tsui H.-C.T."/>
            <person name="Winkler M.E."/>
        </authorList>
    </citation>
    <scope>NUCLEOTIDE SEQUENCE</scope>
</reference>
<protein>
    <recommendedName>
        <fullName evidence="3">Dienelactone hydrolase domain-containing protein</fullName>
    </recommendedName>
</protein>
<evidence type="ECO:0000256" key="1">
    <source>
        <dbReference type="ARBA" id="ARBA00022801"/>
    </source>
</evidence>
<dbReference type="EMBL" id="UINC01108578">
    <property type="protein sequence ID" value="SVC74788.1"/>
    <property type="molecule type" value="Genomic_DNA"/>
</dbReference>
<gene>
    <name evidence="2" type="ORF">METZ01_LOCUS327642</name>
</gene>
<evidence type="ECO:0008006" key="3">
    <source>
        <dbReference type="Google" id="ProtNLM"/>
    </source>
</evidence>
<dbReference type="PANTHER" id="PTHR22946:SF9">
    <property type="entry name" value="POLYKETIDE TRANSFERASE AF380"/>
    <property type="match status" value="1"/>
</dbReference>
<dbReference type="InterPro" id="IPR029058">
    <property type="entry name" value="AB_hydrolase_fold"/>
</dbReference>